<accession>A0A4Q7VK69</accession>
<gene>
    <name evidence="3" type="ORF">EV201_1272</name>
</gene>
<keyword evidence="4" id="KW-1185">Reference proteome</keyword>
<evidence type="ECO:0000256" key="1">
    <source>
        <dbReference type="SAM" id="Coils"/>
    </source>
</evidence>
<dbReference type="Gene3D" id="1.10.10.10">
    <property type="entry name" value="Winged helix-like DNA-binding domain superfamily/Winged helix DNA-binding domain"/>
    <property type="match status" value="1"/>
</dbReference>
<reference evidence="3 4" key="1">
    <citation type="submission" date="2019-02" db="EMBL/GenBank/DDBJ databases">
        <title>Genomic Encyclopedia of Type Strains, Phase IV (KMG-IV): sequencing the most valuable type-strain genomes for metagenomic binning, comparative biology and taxonomic classification.</title>
        <authorList>
            <person name="Goeker M."/>
        </authorList>
    </citation>
    <scope>NUCLEOTIDE SEQUENCE [LARGE SCALE GENOMIC DNA]</scope>
    <source>
        <strain evidence="3 4">DSM 28825</strain>
    </source>
</reference>
<dbReference type="EMBL" id="SHKN01000001">
    <property type="protein sequence ID" value="RZT96631.1"/>
    <property type="molecule type" value="Genomic_DNA"/>
</dbReference>
<sequence length="1559" mass="175477">MNEYKLILNDEYTITDFENSEIEISYALKDIVEFATRKTSFSKTISIPITPQTTAFFKSADMINDISFDTSKKVKAELFEDEVSILRGSMYLENIYPNNKYEIIVAKDDLNIFVDMAEKDLSELHFEDNRYSHKITKQHIYDNFHNINTGSGINYLFLQNDNEYKYGYLFTQDFTSYYPSVCAKELFEKIIFDNGYTYSISENVSKYLDELYLPYNGGLEKFTTTYNYLKSHFEPNRTNSSYVQFSNGLHKNQIYYYLEDSDYNYQGNGAKETKTSLSAKVSGIYQFDFTVKARLDTTDADEKETIKFVLKNGFNETVDLGELEIGNTAKSETFQSEPIFIEFNNLATVCVECDDNSKVQIYQNDTSINGYIQNYLFEGNKEININNVLPVNYKQKDFFNDILKAFNLHVYSDLLEDRKLIFETFDDFNTEEILDWSEKLDSNSMNFKDLTYKLPNKHTFGFLDSTDIYNKDFKTRYDKTFSTLSVLNNNELAAQKEDKITLKSSSTPVIRMNDYVFISNVFEKAGKTSFKPKMLFVNQFDLTNTSLSELFTSDNNYTAKDYTKFVTGTAYYNGDIENSELTFSFDNSKTYYNNEYKDTFSNNTLYNKFYKSDVEPKINGNFKLVECELLLDKYDINQSNFKKLIYIENDEIGSAYYRINEIKNYKNSNTLCKVVLVKINDVVIAHEPTIKAEQIALSDASIVEADKNSYSGGSSSSSSSNVDLSKYYDKAETNTLLSEYYKEEEAKDYIDAIANNTVKKTGEESQTIEGNLLVTGNILAFADDGTIGGSIFDNLPLASTTSKGIAQFDPNNFDVVNGVVSVSKAGLDETELATYLTSNNYATQNWVTTRNYLTYQDISNYATQDWVTDKNYLTTHQDISAYAKTLDVWTKSNIPNLDKITIDEFGNLLVPGNVISYSDGQSGGSIFDNLPITSTTSKGIAQFSDSYFTVNNGVVSIKDGVGGGLDEAELASYLTTNKYITDSYSKISNWDEAYNNMFKLERFDESGNKNLTPNVFLSKEDNITSGYYISYVSGANRLKLRSGYADDSGKLGNIAAANYARIDTPNTFGNQQTIKTGSDSNLVLQDASGGDGWNLIDFIDGNGTRQAKIGIFGSSGFQYSDANGDRWNIYHSGNSNKSDVDWTTRFLTSHGLATLNHGLIAGLGDVEKFRVTSDGTKTTGKHLIYTNSSIVDALQIRKGSYNAGGVGISFSDQTSEAQVGYLRFYHSDSDNSVGCGSVFKFSSTEAHHGVVLENTEGTSNFYVGTKGVWHAGNSGTNAIDWKANSVDVVNVGLRHPTSYENRFWFGYTSDNHKGLWGATIKSTHASYTNAAQLVLDINSKSIYSDSDIYTKGAITAENRLKVQSGSYKGDGGFDNVGLILDNTHATTGESAVSYKNAGTSGTGSNYWIHGLNQSNLFKWAYGTSFTDGNAKLVLDTSGNLTATGNVQSYSDERIKDNIKPIENATELIKQFDGVRYTRKDLEDKKRIHIGFRAQDVERVLPELIETQNDEMKTKTMNYAQYTAVLHQGLNETNNRVDELEKQNKELLRKIEVLEKRINL</sequence>
<dbReference type="Pfam" id="PF13884">
    <property type="entry name" value="Peptidase_S74"/>
    <property type="match status" value="1"/>
</dbReference>
<evidence type="ECO:0000313" key="3">
    <source>
        <dbReference type="EMBL" id="RZT96631.1"/>
    </source>
</evidence>
<dbReference type="OrthoDB" id="1488462at2"/>
<organism evidence="3 4">
    <name type="scientific">Ancylomarina subtilis</name>
    <dbReference type="NCBI Taxonomy" id="1639035"/>
    <lineage>
        <taxon>Bacteria</taxon>
        <taxon>Pseudomonadati</taxon>
        <taxon>Bacteroidota</taxon>
        <taxon>Bacteroidia</taxon>
        <taxon>Marinilabiliales</taxon>
        <taxon>Marinifilaceae</taxon>
        <taxon>Ancylomarina</taxon>
    </lineage>
</organism>
<evidence type="ECO:0000313" key="4">
    <source>
        <dbReference type="Proteomes" id="UP000293562"/>
    </source>
</evidence>
<dbReference type="PROSITE" id="PS51688">
    <property type="entry name" value="ICA"/>
    <property type="match status" value="1"/>
</dbReference>
<dbReference type="Proteomes" id="UP000293562">
    <property type="component" value="Unassembled WGS sequence"/>
</dbReference>
<evidence type="ECO:0000259" key="2">
    <source>
        <dbReference type="PROSITE" id="PS51688"/>
    </source>
</evidence>
<dbReference type="RefSeq" id="WP_130306616.1">
    <property type="nucleotide sequence ID" value="NZ_SHKN01000001.1"/>
</dbReference>
<name>A0A4Q7VK69_9BACT</name>
<feature type="domain" description="Peptidase S74" evidence="2">
    <location>
        <begin position="1450"/>
        <end position="1543"/>
    </location>
</feature>
<feature type="coiled-coil region" evidence="1">
    <location>
        <begin position="1529"/>
        <end position="1556"/>
    </location>
</feature>
<proteinExistence type="predicted"/>
<keyword evidence="1" id="KW-0175">Coiled coil</keyword>
<protein>
    <submittedName>
        <fullName evidence="3">Endosialidase-like protein</fullName>
    </submittedName>
</protein>
<comment type="caution">
    <text evidence="3">The sequence shown here is derived from an EMBL/GenBank/DDBJ whole genome shotgun (WGS) entry which is preliminary data.</text>
</comment>
<dbReference type="InterPro" id="IPR036388">
    <property type="entry name" value="WH-like_DNA-bd_sf"/>
</dbReference>
<dbReference type="InterPro" id="IPR030392">
    <property type="entry name" value="S74_ICA"/>
</dbReference>